<keyword evidence="1" id="KW-0732">Signal</keyword>
<dbReference type="SMART" id="SM00368">
    <property type="entry name" value="LRR_RI"/>
    <property type="match status" value="2"/>
</dbReference>
<sequence length="272" mass="28996">MGSVQVGAMFLVLLLSVAIQLSHAGPSKDQIAFLATYAQLNPPDSPHKPVAPPEKTCGSEHMDDLSHCTVLRLNSSYSPTQLPAKPAESVEVRLPGGGTVSRNFAAELGSKLDELVEKLEAHPSIDTLVLQSLYMHEEGAARFAKSLAANRTKLHSLALSGCLIGDEGAVQLAAAIRASGINRLVVTHDRTVGDTGIDALVSIQDVLIVFNGITLHSDKLDISKRRDFTLAEAKMVRAAVKAGRIKELLLGKHYSRPDIVAALGMADKKAEL</sequence>
<proteinExistence type="predicted"/>
<dbReference type="EMBL" id="HBIZ01065745">
    <property type="protein sequence ID" value="CAE0787646.1"/>
    <property type="molecule type" value="Transcribed_RNA"/>
</dbReference>
<dbReference type="InterPro" id="IPR032675">
    <property type="entry name" value="LRR_dom_sf"/>
</dbReference>
<protein>
    <submittedName>
        <fullName evidence="2">Uncharacterized protein</fullName>
    </submittedName>
</protein>
<accession>A0A7S4FD29</accession>
<feature type="chain" id="PRO_5030516358" evidence="1">
    <location>
        <begin position="25"/>
        <end position="272"/>
    </location>
</feature>
<organism evidence="2">
    <name type="scientific">Chrysotila carterae</name>
    <name type="common">Marine alga</name>
    <name type="synonym">Syracosphaera carterae</name>
    <dbReference type="NCBI Taxonomy" id="13221"/>
    <lineage>
        <taxon>Eukaryota</taxon>
        <taxon>Haptista</taxon>
        <taxon>Haptophyta</taxon>
        <taxon>Prymnesiophyceae</taxon>
        <taxon>Isochrysidales</taxon>
        <taxon>Isochrysidaceae</taxon>
        <taxon>Chrysotila</taxon>
    </lineage>
</organism>
<feature type="signal peptide" evidence="1">
    <location>
        <begin position="1"/>
        <end position="24"/>
    </location>
</feature>
<evidence type="ECO:0000313" key="2">
    <source>
        <dbReference type="EMBL" id="CAE0787646.1"/>
    </source>
</evidence>
<dbReference type="Gene3D" id="3.80.10.10">
    <property type="entry name" value="Ribonuclease Inhibitor"/>
    <property type="match status" value="1"/>
</dbReference>
<dbReference type="AlphaFoldDB" id="A0A7S4FD29"/>
<dbReference type="SUPFAM" id="SSF52047">
    <property type="entry name" value="RNI-like"/>
    <property type="match status" value="1"/>
</dbReference>
<gene>
    <name evidence="2" type="ORF">PCAR00345_LOCUS40354</name>
</gene>
<name>A0A7S4FD29_CHRCT</name>
<evidence type="ECO:0000256" key="1">
    <source>
        <dbReference type="SAM" id="SignalP"/>
    </source>
</evidence>
<reference evidence="2" key="1">
    <citation type="submission" date="2021-01" db="EMBL/GenBank/DDBJ databases">
        <authorList>
            <person name="Corre E."/>
            <person name="Pelletier E."/>
            <person name="Niang G."/>
            <person name="Scheremetjew M."/>
            <person name="Finn R."/>
            <person name="Kale V."/>
            <person name="Holt S."/>
            <person name="Cochrane G."/>
            <person name="Meng A."/>
            <person name="Brown T."/>
            <person name="Cohen L."/>
        </authorList>
    </citation>
    <scope>NUCLEOTIDE SEQUENCE</scope>
    <source>
        <strain evidence="2">CCMP645</strain>
    </source>
</reference>